<dbReference type="Pfam" id="PF12969">
    <property type="entry name" value="DUF3857"/>
    <property type="match status" value="1"/>
</dbReference>
<organism evidence="7 8">
    <name type="scientific">Alteriqipengyuania lutimaris</name>
    <dbReference type="NCBI Taxonomy" id="1538146"/>
    <lineage>
        <taxon>Bacteria</taxon>
        <taxon>Pseudomonadati</taxon>
        <taxon>Pseudomonadota</taxon>
        <taxon>Alphaproteobacteria</taxon>
        <taxon>Sphingomonadales</taxon>
        <taxon>Erythrobacteraceae</taxon>
        <taxon>Alteriqipengyuania</taxon>
    </lineage>
</organism>
<feature type="chain" id="PRO_5017367713" evidence="4">
    <location>
        <begin position="25"/>
        <end position="933"/>
    </location>
</feature>
<dbReference type="SMART" id="SM00028">
    <property type="entry name" value="TPR"/>
    <property type="match status" value="3"/>
</dbReference>
<sequence length="933" mass="101849">MRHIYLASAATGLVAAALSVPAQAGETILYEDEAAWVDVADLPPASESQGLPLRLIETQTRMEDGLVSTYGDIAFALDSPEALNSLGTISLEWLPDKGDLTVHRVELVRDGEVIDLLAGGARFEVLRREERLEERILDGVLTATMSVSGTEIGDVLRYSFTSSKDEQILDEDMEFASIVQAKPAPIAAGRTILSWPVDEAVHWRTDKVSPDAATRESGGYRYVTISLPVDEAKDIPEDAPARFRLPPSVRASTFENYAQISDVIAPYFATGGTIEPGGALADKVAEIAGRTPDPRERAALATQFVQDEIGYLLNGLDGGNYIPQSPAETWEARTGDCKAKSLLLLAMLRELGISAEAVLVHSQTGDALPELLPALGNFDHMIVRADIDGTAYWLDGTSGGLRLSNMIEVPRFRYSLPLRDGGTDLQEMAMRPQAIPDEAIALTIDQSAGIDVPAIYDITIRVSGVSAQGYESLSLVEDADQKEAVLTEAVRNVIGDHQPAEMNLAFDRDTGMANLSARGLVTSPWEKTDGRFELGVPYQVIEGFDFDVDRSRPEIAELPVMVRGPVFFRRNIEWLLPQGEGEFRLLGQTELNEVVGGTRLFSEAELGNGRLSIAEEVQSLAWEVPASDLPEVRRRTLRVERGLPRLRASGEAKRAFEYRGADRARLKPIAELYSQLIADADPDDADVYANRSTFRYYTGDFEGARADMDAAIARDATADSYILRGAASWQLGDLEAALADYEAAAQIDPDYSLNGTRLEVLALLGRNDEAIALLDEHAYLFEEPKHEAMARSYTLGFSDRQDEGLALLRDELAIEPDDAGLLNSLCWDSGIFDRVTEQTLEICTRAVEESGNGAGAIDSRALALYRLGRYEEALRDLDVALAREPAQHGSRYLRGVVKRALGNKADARADIELALHASPGLAPLYSEWGLPPK</sequence>
<keyword evidence="2 3" id="KW-0802">TPR repeat</keyword>
<evidence type="ECO:0000259" key="6">
    <source>
        <dbReference type="Pfam" id="PF12969"/>
    </source>
</evidence>
<keyword evidence="1" id="KW-0677">Repeat</keyword>
<dbReference type="EMBL" id="QRBB01000002">
    <property type="protein sequence ID" value="RDS75807.1"/>
    <property type="molecule type" value="Genomic_DNA"/>
</dbReference>
<dbReference type="InterPro" id="IPR038765">
    <property type="entry name" value="Papain-like_cys_pep_sf"/>
</dbReference>
<keyword evidence="4" id="KW-0732">Signal</keyword>
<dbReference type="OrthoDB" id="98874at2"/>
<dbReference type="Gene3D" id="1.25.40.10">
    <property type="entry name" value="Tetratricopeptide repeat domain"/>
    <property type="match status" value="2"/>
</dbReference>
<feature type="domain" description="Transglutaminase-like" evidence="5">
    <location>
        <begin position="285"/>
        <end position="358"/>
    </location>
</feature>
<feature type="repeat" description="TPR" evidence="3">
    <location>
        <begin position="718"/>
        <end position="751"/>
    </location>
</feature>
<dbReference type="Proteomes" id="UP000254101">
    <property type="component" value="Unassembled WGS sequence"/>
</dbReference>
<dbReference type="Gene3D" id="3.10.620.30">
    <property type="match status" value="1"/>
</dbReference>
<keyword evidence="8" id="KW-1185">Reference proteome</keyword>
<name>A0A395LHU3_9SPHN</name>
<dbReference type="InterPro" id="IPR011990">
    <property type="entry name" value="TPR-like_helical_dom_sf"/>
</dbReference>
<evidence type="ECO:0000256" key="1">
    <source>
        <dbReference type="ARBA" id="ARBA00022737"/>
    </source>
</evidence>
<dbReference type="SUPFAM" id="SSF54001">
    <property type="entry name" value="Cysteine proteinases"/>
    <property type="match status" value="1"/>
</dbReference>
<reference evidence="7 8" key="1">
    <citation type="submission" date="2018-07" db="EMBL/GenBank/DDBJ databases">
        <title>Erythrobacter nanhaiensis sp. nov., a novel member of the genus Erythrobacter isolated from the South China Sea.</title>
        <authorList>
            <person name="Chen X."/>
            <person name="Liu J."/>
        </authorList>
    </citation>
    <scope>NUCLEOTIDE SEQUENCE [LARGE SCALE GENOMIC DNA]</scope>
    <source>
        <strain evidence="7 8">S-5</strain>
    </source>
</reference>
<dbReference type="Pfam" id="PF13432">
    <property type="entry name" value="TPR_16"/>
    <property type="match status" value="2"/>
</dbReference>
<evidence type="ECO:0000313" key="7">
    <source>
        <dbReference type="EMBL" id="RDS75807.1"/>
    </source>
</evidence>
<evidence type="ECO:0000259" key="5">
    <source>
        <dbReference type="Pfam" id="PF01841"/>
    </source>
</evidence>
<dbReference type="GO" id="GO:0046813">
    <property type="term" value="P:receptor-mediated virion attachment to host cell"/>
    <property type="evidence" value="ECO:0007669"/>
    <property type="project" value="TreeGrafter"/>
</dbReference>
<proteinExistence type="predicted"/>
<evidence type="ECO:0000256" key="2">
    <source>
        <dbReference type="ARBA" id="ARBA00022803"/>
    </source>
</evidence>
<accession>A0A395LHU3</accession>
<feature type="signal peptide" evidence="4">
    <location>
        <begin position="1"/>
        <end position="24"/>
    </location>
</feature>
<dbReference type="InterPro" id="IPR050498">
    <property type="entry name" value="Ycf3"/>
</dbReference>
<dbReference type="Gene3D" id="2.60.40.3140">
    <property type="match status" value="1"/>
</dbReference>
<evidence type="ECO:0000256" key="4">
    <source>
        <dbReference type="SAM" id="SignalP"/>
    </source>
</evidence>
<evidence type="ECO:0000256" key="3">
    <source>
        <dbReference type="PROSITE-ProRule" id="PRU00339"/>
    </source>
</evidence>
<gene>
    <name evidence="7" type="ORF">DL238_14025</name>
</gene>
<dbReference type="InterPro" id="IPR019734">
    <property type="entry name" value="TPR_rpt"/>
</dbReference>
<dbReference type="AlphaFoldDB" id="A0A395LHU3"/>
<dbReference type="SUPFAM" id="SSF48452">
    <property type="entry name" value="TPR-like"/>
    <property type="match status" value="1"/>
</dbReference>
<dbReference type="InterPro" id="IPR002931">
    <property type="entry name" value="Transglutaminase-like"/>
</dbReference>
<protein>
    <submittedName>
        <fullName evidence="7">DUF3857 domain-containing protein</fullName>
    </submittedName>
</protein>
<dbReference type="PANTHER" id="PTHR44858:SF1">
    <property type="entry name" value="UDP-N-ACETYLGLUCOSAMINE--PEPTIDE N-ACETYLGLUCOSAMINYLTRANSFERASE SPINDLY-RELATED"/>
    <property type="match status" value="1"/>
</dbReference>
<dbReference type="GO" id="GO:0009279">
    <property type="term" value="C:cell outer membrane"/>
    <property type="evidence" value="ECO:0007669"/>
    <property type="project" value="TreeGrafter"/>
</dbReference>
<dbReference type="InterPro" id="IPR024618">
    <property type="entry name" value="DUF3857"/>
</dbReference>
<dbReference type="PROSITE" id="PS50005">
    <property type="entry name" value="TPR"/>
    <property type="match status" value="2"/>
</dbReference>
<comment type="caution">
    <text evidence="7">The sequence shown here is derived from an EMBL/GenBank/DDBJ whole genome shotgun (WGS) entry which is preliminary data.</text>
</comment>
<evidence type="ECO:0000313" key="8">
    <source>
        <dbReference type="Proteomes" id="UP000254101"/>
    </source>
</evidence>
<feature type="domain" description="DUF3857" evidence="6">
    <location>
        <begin position="64"/>
        <end position="225"/>
    </location>
</feature>
<dbReference type="RefSeq" id="WP_115493075.1">
    <property type="nucleotide sequence ID" value="NZ_JACHWW010000002.1"/>
</dbReference>
<dbReference type="Pfam" id="PF01841">
    <property type="entry name" value="Transglut_core"/>
    <property type="match status" value="1"/>
</dbReference>
<dbReference type="PANTHER" id="PTHR44858">
    <property type="entry name" value="TETRATRICOPEPTIDE REPEAT PROTEIN 6"/>
    <property type="match status" value="1"/>
</dbReference>
<feature type="repeat" description="TPR" evidence="3">
    <location>
        <begin position="854"/>
        <end position="887"/>
    </location>
</feature>